<sequence length="103" mass="11725">MTSIMSNLMCIYFAYNHVNMEAESREPLRSNNNCRGAYELNKKRPRKPKDKGNDNEKGIMTTTMKKVGETVGIISDEGNDDEKGPTPVFIQDFRTDHPFVVNP</sequence>
<proteinExistence type="predicted"/>
<gene>
    <name evidence="1" type="ORF">L1987_75761</name>
</gene>
<name>A0ACB9A6Q0_9ASTR</name>
<accession>A0ACB9A6Q0</accession>
<dbReference type="EMBL" id="CM042042">
    <property type="protein sequence ID" value="KAI3705522.1"/>
    <property type="molecule type" value="Genomic_DNA"/>
</dbReference>
<reference evidence="2" key="1">
    <citation type="journal article" date="2022" name="Mol. Ecol. Resour.">
        <title>The genomes of chicory, endive, great burdock and yacon provide insights into Asteraceae palaeo-polyploidization history and plant inulin production.</title>
        <authorList>
            <person name="Fan W."/>
            <person name="Wang S."/>
            <person name="Wang H."/>
            <person name="Wang A."/>
            <person name="Jiang F."/>
            <person name="Liu H."/>
            <person name="Zhao H."/>
            <person name="Xu D."/>
            <person name="Zhang Y."/>
        </authorList>
    </citation>
    <scope>NUCLEOTIDE SEQUENCE [LARGE SCALE GENOMIC DNA]</scope>
    <source>
        <strain evidence="2">cv. Yunnan</strain>
    </source>
</reference>
<comment type="caution">
    <text evidence="1">The sequence shown here is derived from an EMBL/GenBank/DDBJ whole genome shotgun (WGS) entry which is preliminary data.</text>
</comment>
<evidence type="ECO:0000313" key="1">
    <source>
        <dbReference type="EMBL" id="KAI3705522.1"/>
    </source>
</evidence>
<organism evidence="1 2">
    <name type="scientific">Smallanthus sonchifolius</name>
    <dbReference type="NCBI Taxonomy" id="185202"/>
    <lineage>
        <taxon>Eukaryota</taxon>
        <taxon>Viridiplantae</taxon>
        <taxon>Streptophyta</taxon>
        <taxon>Embryophyta</taxon>
        <taxon>Tracheophyta</taxon>
        <taxon>Spermatophyta</taxon>
        <taxon>Magnoliopsida</taxon>
        <taxon>eudicotyledons</taxon>
        <taxon>Gunneridae</taxon>
        <taxon>Pentapetalae</taxon>
        <taxon>asterids</taxon>
        <taxon>campanulids</taxon>
        <taxon>Asterales</taxon>
        <taxon>Asteraceae</taxon>
        <taxon>Asteroideae</taxon>
        <taxon>Heliantheae alliance</taxon>
        <taxon>Millerieae</taxon>
        <taxon>Smallanthus</taxon>
    </lineage>
</organism>
<protein>
    <submittedName>
        <fullName evidence="1">Uncharacterized protein</fullName>
    </submittedName>
</protein>
<reference evidence="1 2" key="2">
    <citation type="journal article" date="2022" name="Mol. Ecol. Resour.">
        <title>The genomes of chicory, endive, great burdock and yacon provide insights into Asteraceae paleo-polyploidization history and plant inulin production.</title>
        <authorList>
            <person name="Fan W."/>
            <person name="Wang S."/>
            <person name="Wang H."/>
            <person name="Wang A."/>
            <person name="Jiang F."/>
            <person name="Liu H."/>
            <person name="Zhao H."/>
            <person name="Xu D."/>
            <person name="Zhang Y."/>
        </authorList>
    </citation>
    <scope>NUCLEOTIDE SEQUENCE [LARGE SCALE GENOMIC DNA]</scope>
    <source>
        <strain evidence="2">cv. Yunnan</strain>
        <tissue evidence="1">Leaves</tissue>
    </source>
</reference>
<dbReference type="Proteomes" id="UP001056120">
    <property type="component" value="Linkage Group LG25"/>
</dbReference>
<keyword evidence="2" id="KW-1185">Reference proteome</keyword>
<evidence type="ECO:0000313" key="2">
    <source>
        <dbReference type="Proteomes" id="UP001056120"/>
    </source>
</evidence>